<evidence type="ECO:0000256" key="1">
    <source>
        <dbReference type="ARBA" id="ARBA00022801"/>
    </source>
</evidence>
<evidence type="ECO:0000313" key="4">
    <source>
        <dbReference type="Proteomes" id="UP000290602"/>
    </source>
</evidence>
<dbReference type="Proteomes" id="UP000290602">
    <property type="component" value="Unassembled WGS sequence"/>
</dbReference>
<sequence>MSLRGKWLLFKTQHSQLKQQLQQAFSQPSRRNLALAAAKFPADIVTKDRRLFDGRLLTADSGAPLPQHVILLHGGAYTMQGIASHRKIMVTLIREANLRVTYVDYPLVPEATVDQTLTFASQAYEYLHAQYPDDQFFLLGDSSGGGLALALLQQLQEKQAELPAGTILVSPWTDLSMMNPDLTRAAKHDPYLSLTTLKRVGFAYAGEHPVTAPEVSPIYGNFADLGPILLYYGTNELLVADDRRLVQKLRDAAGTDLAVRELRAMLHDYVLWLKLPESKRTLKEIKQFILTGKLPPRPKA</sequence>
<dbReference type="AlphaFoldDB" id="A0A4Q0VFY5"/>
<dbReference type="OrthoDB" id="9815425at2"/>
<dbReference type="InterPro" id="IPR013094">
    <property type="entry name" value="AB_hydrolase_3"/>
</dbReference>
<dbReference type="SUPFAM" id="SSF53474">
    <property type="entry name" value="alpha/beta-Hydrolases"/>
    <property type="match status" value="1"/>
</dbReference>
<dbReference type="GO" id="GO:0016787">
    <property type="term" value="F:hydrolase activity"/>
    <property type="evidence" value="ECO:0007669"/>
    <property type="project" value="UniProtKB-KW"/>
</dbReference>
<comment type="caution">
    <text evidence="3">The sequence shown here is derived from an EMBL/GenBank/DDBJ whole genome shotgun (WGS) entry which is preliminary data.</text>
</comment>
<dbReference type="InterPro" id="IPR050300">
    <property type="entry name" value="GDXG_lipolytic_enzyme"/>
</dbReference>
<dbReference type="Pfam" id="PF07859">
    <property type="entry name" value="Abhydrolase_3"/>
    <property type="match status" value="1"/>
</dbReference>
<evidence type="ECO:0000313" key="3">
    <source>
        <dbReference type="EMBL" id="RXI77238.1"/>
    </source>
</evidence>
<keyword evidence="1 3" id="KW-0378">Hydrolase</keyword>
<organism evidence="3 4">
    <name type="scientific">Levilactobacillus suantsaii</name>
    <dbReference type="NCBI Taxonomy" id="2292255"/>
    <lineage>
        <taxon>Bacteria</taxon>
        <taxon>Bacillati</taxon>
        <taxon>Bacillota</taxon>
        <taxon>Bacilli</taxon>
        <taxon>Lactobacillales</taxon>
        <taxon>Lactobacillaceae</taxon>
        <taxon>Levilactobacillus</taxon>
    </lineage>
</organism>
<dbReference type="PANTHER" id="PTHR48081">
    <property type="entry name" value="AB HYDROLASE SUPERFAMILY PROTEIN C4A8.06C"/>
    <property type="match status" value="1"/>
</dbReference>
<protein>
    <submittedName>
        <fullName evidence="3">Alpha/beta hydrolase</fullName>
    </submittedName>
</protein>
<accession>A0A4Q0VFY5</accession>
<dbReference type="Gene3D" id="3.40.50.1820">
    <property type="entry name" value="alpha/beta hydrolase"/>
    <property type="match status" value="1"/>
</dbReference>
<proteinExistence type="predicted"/>
<reference evidence="3 4" key="1">
    <citation type="submission" date="2018-08" db="EMBL/GenBank/DDBJ databases">
        <title>Lactobacillus suantsai sp. nov., isolated from traditional fermented suan-tsai in Taiwan.</title>
        <authorList>
            <person name="Huang C.-H."/>
        </authorList>
    </citation>
    <scope>NUCLEOTIDE SEQUENCE [LARGE SCALE GENOMIC DNA]</scope>
    <source>
        <strain evidence="3 4">BCRC 12945</strain>
    </source>
</reference>
<gene>
    <name evidence="3" type="ORF">DXH47_09430</name>
</gene>
<dbReference type="PANTHER" id="PTHR48081:SF8">
    <property type="entry name" value="ALPHA_BETA HYDROLASE FOLD-3 DOMAIN-CONTAINING PROTEIN-RELATED"/>
    <property type="match status" value="1"/>
</dbReference>
<evidence type="ECO:0000259" key="2">
    <source>
        <dbReference type="Pfam" id="PF07859"/>
    </source>
</evidence>
<dbReference type="EMBL" id="QXIL01000022">
    <property type="protein sequence ID" value="RXI77238.1"/>
    <property type="molecule type" value="Genomic_DNA"/>
</dbReference>
<feature type="domain" description="Alpha/beta hydrolase fold-3" evidence="2">
    <location>
        <begin position="69"/>
        <end position="270"/>
    </location>
</feature>
<keyword evidence="4" id="KW-1185">Reference proteome</keyword>
<dbReference type="InterPro" id="IPR029058">
    <property type="entry name" value="AB_hydrolase_fold"/>
</dbReference>
<name>A0A4Q0VFY5_9LACO</name>